<evidence type="ECO:0000313" key="1">
    <source>
        <dbReference type="EMBL" id="EUA71181.1"/>
    </source>
</evidence>
<reference evidence="1 2" key="1">
    <citation type="submission" date="2013-12" db="EMBL/GenBank/DDBJ databases">
        <authorList>
            <person name="Zelazny A."/>
            <person name="Olivier K."/>
            <person name="Holland S."/>
            <person name="Lenaerts A."/>
            <person name="Ordway D."/>
            <person name="DeGroote M.A."/>
            <person name="Parker T."/>
            <person name="Sizemore C."/>
            <person name="Tallon L.J."/>
            <person name="Sadzewicz L.K."/>
            <person name="Sengamalay N."/>
            <person name="Fraser C.M."/>
            <person name="Hine E."/>
            <person name="Shefchek K.A."/>
            <person name="Das S.P."/>
            <person name="Tettelin H."/>
        </authorList>
    </citation>
    <scope>NUCLEOTIDE SEQUENCE [LARGE SCALE GENOMIC DNA]</scope>
    <source>
        <strain evidence="1 2">1513</strain>
    </source>
</reference>
<protein>
    <recommendedName>
        <fullName evidence="3">Beta-lactamase</fullName>
    </recommendedName>
</protein>
<proteinExistence type="predicted"/>
<dbReference type="SUPFAM" id="SSF56601">
    <property type="entry name" value="beta-lactamase/transpeptidase-like"/>
    <property type="match status" value="1"/>
</dbReference>
<dbReference type="Proteomes" id="UP000023351">
    <property type="component" value="Unassembled WGS sequence"/>
</dbReference>
<comment type="caution">
    <text evidence="1">The sequence shown here is derived from an EMBL/GenBank/DDBJ whole genome shotgun (WGS) entry which is preliminary data.</text>
</comment>
<dbReference type="InterPro" id="IPR012338">
    <property type="entry name" value="Beta-lactam/transpept-like"/>
</dbReference>
<evidence type="ECO:0000313" key="2">
    <source>
        <dbReference type="Proteomes" id="UP000023351"/>
    </source>
</evidence>
<evidence type="ECO:0008006" key="3">
    <source>
        <dbReference type="Google" id="ProtNLM"/>
    </source>
</evidence>
<dbReference type="EMBL" id="JAOJ01000002">
    <property type="protein sequence ID" value="EUA71181.1"/>
    <property type="molecule type" value="Genomic_DNA"/>
</dbReference>
<dbReference type="AlphaFoldDB" id="X8DT27"/>
<sequence length="77" mass="8425">MDPNEAALFGPGGTGTFGWPGAFGTWWHADPKADAILMFLPQWRMPELDPKAALARTSTIRLQLLHVQFGQAVYAAL</sequence>
<name>X8DT27_9MYCO</name>
<accession>X8DT27</accession>
<gene>
    <name evidence="1" type="ORF">I540_2919</name>
</gene>
<organism evidence="1 2">
    <name type="scientific">Mycobacteroides abscessus subsp. bolletii 1513</name>
    <dbReference type="NCBI Taxonomy" id="1299321"/>
    <lineage>
        <taxon>Bacteria</taxon>
        <taxon>Bacillati</taxon>
        <taxon>Actinomycetota</taxon>
        <taxon>Actinomycetes</taxon>
        <taxon>Mycobacteriales</taxon>
        <taxon>Mycobacteriaceae</taxon>
        <taxon>Mycobacteroides</taxon>
        <taxon>Mycobacteroides abscessus</taxon>
    </lineage>
</organism>
<dbReference type="Gene3D" id="3.40.710.10">
    <property type="entry name" value="DD-peptidase/beta-lactamase superfamily"/>
    <property type="match status" value="1"/>
</dbReference>
<dbReference type="PATRIC" id="fig|1299321.3.peg.2832"/>